<dbReference type="EMBL" id="RQZG01000013">
    <property type="protein sequence ID" value="RRD04122.1"/>
    <property type="molecule type" value="Genomic_DNA"/>
</dbReference>
<organism evidence="7 8">
    <name type="scientific">Arachnia propionica</name>
    <dbReference type="NCBI Taxonomy" id="1750"/>
    <lineage>
        <taxon>Bacteria</taxon>
        <taxon>Bacillati</taxon>
        <taxon>Actinomycetota</taxon>
        <taxon>Actinomycetes</taxon>
        <taxon>Propionibacteriales</taxon>
        <taxon>Propionibacteriaceae</taxon>
        <taxon>Arachnia</taxon>
    </lineage>
</organism>
<evidence type="ECO:0000313" key="8">
    <source>
        <dbReference type="Proteomes" id="UP000280819"/>
    </source>
</evidence>
<dbReference type="PANTHER" id="PTHR42996:SF1">
    <property type="entry name" value="PHOSPHATE-BINDING PROTEIN PSTS"/>
    <property type="match status" value="1"/>
</dbReference>
<dbReference type="RefSeq" id="WP_124845205.1">
    <property type="nucleotide sequence ID" value="NZ_RQZG01000013.1"/>
</dbReference>
<keyword evidence="3 4" id="KW-0592">Phosphate transport</keyword>
<dbReference type="Pfam" id="PF12849">
    <property type="entry name" value="PBP_like_2"/>
    <property type="match status" value="1"/>
</dbReference>
<evidence type="ECO:0000313" key="7">
    <source>
        <dbReference type="EMBL" id="RRD04122.1"/>
    </source>
</evidence>
<dbReference type="InterPro" id="IPR005673">
    <property type="entry name" value="ABC_phos-bd_PstS"/>
</dbReference>
<gene>
    <name evidence="7" type="primary">pstS</name>
    <name evidence="7" type="ORF">EII34_10975</name>
</gene>
<dbReference type="GO" id="GO:0035435">
    <property type="term" value="P:phosphate ion transmembrane transport"/>
    <property type="evidence" value="ECO:0007669"/>
    <property type="project" value="InterPro"/>
</dbReference>
<name>A0A3P1T3N2_9ACTN</name>
<feature type="signal peptide" evidence="5">
    <location>
        <begin position="1"/>
        <end position="22"/>
    </location>
</feature>
<protein>
    <recommendedName>
        <fullName evidence="4">Phosphate-binding protein</fullName>
    </recommendedName>
</protein>
<proteinExistence type="inferred from homology"/>
<accession>A0A3P1T3N2</accession>
<dbReference type="PIRSF" id="PIRSF002756">
    <property type="entry name" value="PstS"/>
    <property type="match status" value="1"/>
</dbReference>
<evidence type="ECO:0000259" key="6">
    <source>
        <dbReference type="Pfam" id="PF12849"/>
    </source>
</evidence>
<dbReference type="PROSITE" id="PS51257">
    <property type="entry name" value="PROKAR_LIPOPROTEIN"/>
    <property type="match status" value="1"/>
</dbReference>
<dbReference type="CDD" id="cd13565">
    <property type="entry name" value="PBP2_PstS"/>
    <property type="match status" value="1"/>
</dbReference>
<dbReference type="Proteomes" id="UP000280819">
    <property type="component" value="Unassembled WGS sequence"/>
</dbReference>
<evidence type="ECO:0000256" key="4">
    <source>
        <dbReference type="PIRNR" id="PIRNR002756"/>
    </source>
</evidence>
<evidence type="ECO:0000256" key="1">
    <source>
        <dbReference type="ARBA" id="ARBA00008725"/>
    </source>
</evidence>
<evidence type="ECO:0000256" key="3">
    <source>
        <dbReference type="ARBA" id="ARBA00022592"/>
    </source>
</evidence>
<keyword evidence="5" id="KW-0732">Signal</keyword>
<evidence type="ECO:0000256" key="5">
    <source>
        <dbReference type="SAM" id="SignalP"/>
    </source>
</evidence>
<evidence type="ECO:0000256" key="2">
    <source>
        <dbReference type="ARBA" id="ARBA00022448"/>
    </source>
</evidence>
<feature type="domain" description="PBP" evidence="6">
    <location>
        <begin position="43"/>
        <end position="334"/>
    </location>
</feature>
<keyword evidence="2 4" id="KW-0813">Transport</keyword>
<dbReference type="InterPro" id="IPR050962">
    <property type="entry name" value="Phosphate-bind_PstS"/>
</dbReference>
<dbReference type="NCBIfam" id="TIGR00975">
    <property type="entry name" value="3a0107s03"/>
    <property type="match status" value="1"/>
</dbReference>
<dbReference type="SUPFAM" id="SSF53850">
    <property type="entry name" value="Periplasmic binding protein-like II"/>
    <property type="match status" value="1"/>
</dbReference>
<comment type="similarity">
    <text evidence="1 4">Belongs to the PstS family.</text>
</comment>
<dbReference type="AlphaFoldDB" id="A0A3P1T3N2"/>
<sequence>MALRATAALGVCAVLLVTSCSADSLSPAPRSPRPVPGAADLACPGGTLKGEGASSQRTVLEEVIKSYTTACPGTTVEYTSSGSGAGIKAFLGSAVDWAGSDAPLRTEVKDGAVEAEQARRRCNGNEAWNLPMVFGPIAVGYRLDGVTDLTLSSRTVARIFNGEITRWDDPVIAEENPQLTLPNIRIAVFYRADESGTTENFTSYLADAAGDAWPHTPAKAWAATTGEGKEKSAGVAEAVTATPGAISYMEWGAALERDITVAGLDGVELTASTASRAIETAGIGDGQDLRLSLDHTPGTGTYGAVMPTYEVVCSAGGDNPALLRDFLTHFASAEVQASLESLGHAPLPDSLRERVAQTISEIA</sequence>
<dbReference type="Gene3D" id="3.40.190.10">
    <property type="entry name" value="Periplasmic binding protein-like II"/>
    <property type="match status" value="2"/>
</dbReference>
<comment type="caution">
    <text evidence="7">The sequence shown here is derived from an EMBL/GenBank/DDBJ whole genome shotgun (WGS) entry which is preliminary data.</text>
</comment>
<dbReference type="InterPro" id="IPR024370">
    <property type="entry name" value="PBP_domain"/>
</dbReference>
<reference evidence="7 8" key="1">
    <citation type="submission" date="2018-11" db="EMBL/GenBank/DDBJ databases">
        <title>Genomes From Bacteria Associated with the Canine Oral Cavity: a Test Case for Automated Genome-Based Taxonomic Assignment.</title>
        <authorList>
            <person name="Coil D.A."/>
            <person name="Jospin G."/>
            <person name="Darling A.E."/>
            <person name="Wallis C."/>
            <person name="Davis I.J."/>
            <person name="Harris S."/>
            <person name="Eisen J.A."/>
            <person name="Holcombe L.J."/>
            <person name="O'Flynn C."/>
        </authorList>
    </citation>
    <scope>NUCLEOTIDE SEQUENCE [LARGE SCALE GENOMIC DNA]</scope>
    <source>
        <strain evidence="7 8">OH887_COT-365</strain>
    </source>
</reference>
<dbReference type="OrthoDB" id="9801510at2"/>
<dbReference type="GO" id="GO:0043190">
    <property type="term" value="C:ATP-binding cassette (ABC) transporter complex"/>
    <property type="evidence" value="ECO:0007669"/>
    <property type="project" value="InterPro"/>
</dbReference>
<dbReference type="PANTHER" id="PTHR42996">
    <property type="entry name" value="PHOSPHATE-BINDING PROTEIN PSTS"/>
    <property type="match status" value="1"/>
</dbReference>
<dbReference type="GO" id="GO:0042301">
    <property type="term" value="F:phosphate ion binding"/>
    <property type="evidence" value="ECO:0007669"/>
    <property type="project" value="InterPro"/>
</dbReference>
<feature type="chain" id="PRO_5018066635" description="Phosphate-binding protein" evidence="5">
    <location>
        <begin position="23"/>
        <end position="363"/>
    </location>
</feature>